<organism evidence="2 3">
    <name type="scientific">Drosophila kikkawai</name>
    <name type="common">Fruit fly</name>
    <dbReference type="NCBI Taxonomy" id="30033"/>
    <lineage>
        <taxon>Eukaryota</taxon>
        <taxon>Metazoa</taxon>
        <taxon>Ecdysozoa</taxon>
        <taxon>Arthropoda</taxon>
        <taxon>Hexapoda</taxon>
        <taxon>Insecta</taxon>
        <taxon>Pterygota</taxon>
        <taxon>Neoptera</taxon>
        <taxon>Endopterygota</taxon>
        <taxon>Diptera</taxon>
        <taxon>Brachycera</taxon>
        <taxon>Muscomorpha</taxon>
        <taxon>Ephydroidea</taxon>
        <taxon>Drosophilidae</taxon>
        <taxon>Drosophila</taxon>
        <taxon>Sophophora</taxon>
    </lineage>
</organism>
<dbReference type="OrthoDB" id="7883286at2759"/>
<proteinExistence type="predicted"/>
<name>A0A6P4I5T6_DROKI</name>
<dbReference type="GeneID" id="108072533"/>
<evidence type="ECO:0000313" key="3">
    <source>
        <dbReference type="RefSeq" id="XP_017019199.1"/>
    </source>
</evidence>
<feature type="region of interest" description="Disordered" evidence="1">
    <location>
        <begin position="1"/>
        <end position="26"/>
    </location>
</feature>
<reference evidence="3" key="2">
    <citation type="submission" date="2025-08" db="UniProtKB">
        <authorList>
            <consortium name="RefSeq"/>
        </authorList>
    </citation>
    <scope>IDENTIFICATION</scope>
    <source>
        <strain evidence="3">14028-0561.14</strain>
        <tissue evidence="3">Whole fly</tissue>
    </source>
</reference>
<protein>
    <recommendedName>
        <fullName evidence="4">Biogenesis of lysosome-related organelles complex 1 subunit 7</fullName>
    </recommendedName>
</protein>
<evidence type="ECO:0000313" key="2">
    <source>
        <dbReference type="Proteomes" id="UP001652661"/>
    </source>
</evidence>
<reference evidence="2" key="1">
    <citation type="submission" date="2025-05" db="UniProtKB">
        <authorList>
            <consortium name="RefSeq"/>
        </authorList>
    </citation>
    <scope>NUCLEOTIDE SEQUENCE [LARGE SCALE GENOMIC DNA]</scope>
    <source>
        <strain evidence="2">14028-0561.14</strain>
    </source>
</reference>
<dbReference type="Proteomes" id="UP001652661">
    <property type="component" value="Chromosome 2L"/>
</dbReference>
<evidence type="ECO:0000256" key="1">
    <source>
        <dbReference type="SAM" id="MobiDB-lite"/>
    </source>
</evidence>
<dbReference type="AlphaFoldDB" id="A0A6P4I5T6"/>
<sequence length="182" mass="21031">MEENGVENIESSETISQPKKMESHHYISSNSLEAENPKILQLDQIVNSTLEKIQSVIHCSDLNVDDLIDLIMPRVKCELYLNDKLIKDMTYMKDSIATSMQQMQAVDQDIADIYLDLHNIYRKLERPDNGSQRLNSEIRAKLSRRVQESEDLQKRSRHYLTNDAKELSAMLVKPPQEPNKST</sequence>
<evidence type="ECO:0008006" key="4">
    <source>
        <dbReference type="Google" id="ProtNLM"/>
    </source>
</evidence>
<dbReference type="RefSeq" id="XP_017019199.1">
    <property type="nucleotide sequence ID" value="XM_017163710.3"/>
</dbReference>
<gene>
    <name evidence="3" type="primary">LOC108072533</name>
</gene>
<keyword evidence="2" id="KW-1185">Reference proteome</keyword>
<accession>A0A6P4I5T6</accession>